<dbReference type="GO" id="GO:0061632">
    <property type="term" value="F:RNA lariat debranching enzyme activator activity"/>
    <property type="evidence" value="ECO:0007669"/>
    <property type="project" value="TreeGrafter"/>
</dbReference>
<keyword evidence="5" id="KW-1185">Reference proteome</keyword>
<dbReference type="InterPro" id="IPR006768">
    <property type="entry name" value="Cwf19-like_C_dom-1"/>
</dbReference>
<accession>W2RSJ4</accession>
<feature type="region of interest" description="Disordered" evidence="1">
    <location>
        <begin position="531"/>
        <end position="556"/>
    </location>
</feature>
<dbReference type="GO" id="GO:0000398">
    <property type="term" value="P:mRNA splicing, via spliceosome"/>
    <property type="evidence" value="ECO:0007669"/>
    <property type="project" value="TreeGrafter"/>
</dbReference>
<name>W2RSJ4_CYPE1</name>
<dbReference type="RefSeq" id="XP_008718070.1">
    <property type="nucleotide sequence ID" value="XM_008719848.1"/>
</dbReference>
<evidence type="ECO:0000313" key="4">
    <source>
        <dbReference type="EMBL" id="ETN39285.1"/>
    </source>
</evidence>
<dbReference type="EMBL" id="KB822721">
    <property type="protein sequence ID" value="ETN39285.1"/>
    <property type="molecule type" value="Genomic_DNA"/>
</dbReference>
<organism evidence="4 5">
    <name type="scientific">Cyphellophora europaea (strain CBS 101466)</name>
    <name type="common">Phialophora europaea</name>
    <dbReference type="NCBI Taxonomy" id="1220924"/>
    <lineage>
        <taxon>Eukaryota</taxon>
        <taxon>Fungi</taxon>
        <taxon>Dikarya</taxon>
        <taxon>Ascomycota</taxon>
        <taxon>Pezizomycotina</taxon>
        <taxon>Eurotiomycetes</taxon>
        <taxon>Chaetothyriomycetidae</taxon>
        <taxon>Chaetothyriales</taxon>
        <taxon>Cyphellophoraceae</taxon>
        <taxon>Cyphellophora</taxon>
    </lineage>
</organism>
<feature type="compositionally biased region" description="Basic and acidic residues" evidence="1">
    <location>
        <begin position="531"/>
        <end position="548"/>
    </location>
</feature>
<dbReference type="SUPFAM" id="SSF54197">
    <property type="entry name" value="HIT-like"/>
    <property type="match status" value="1"/>
</dbReference>
<dbReference type="VEuPathDB" id="FungiDB:HMPREF1541_05508"/>
<dbReference type="GO" id="GO:0071014">
    <property type="term" value="C:post-mRNA release spliceosomal complex"/>
    <property type="evidence" value="ECO:0007669"/>
    <property type="project" value="TreeGrafter"/>
</dbReference>
<dbReference type="PANTHER" id="PTHR12072">
    <property type="entry name" value="CWF19, CELL CYCLE CONTROL PROTEIN"/>
    <property type="match status" value="1"/>
</dbReference>
<dbReference type="InParanoid" id="W2RSJ4"/>
<dbReference type="STRING" id="1220924.W2RSJ4"/>
<evidence type="ECO:0000313" key="5">
    <source>
        <dbReference type="Proteomes" id="UP000030752"/>
    </source>
</evidence>
<dbReference type="Pfam" id="PF04676">
    <property type="entry name" value="CwfJ_C_2"/>
    <property type="match status" value="1"/>
</dbReference>
<feature type="domain" description="Cwf19-like protein C-terminal" evidence="2">
    <location>
        <begin position="496"/>
        <end position="552"/>
    </location>
</feature>
<evidence type="ECO:0000259" key="2">
    <source>
        <dbReference type="Pfam" id="PF04676"/>
    </source>
</evidence>
<feature type="region of interest" description="Disordered" evidence="1">
    <location>
        <begin position="248"/>
        <end position="299"/>
    </location>
</feature>
<dbReference type="InterPro" id="IPR040194">
    <property type="entry name" value="Cwf19-like"/>
</dbReference>
<dbReference type="eggNOG" id="KOG2476">
    <property type="taxonomic scope" value="Eukaryota"/>
</dbReference>
<evidence type="ECO:0008006" key="6">
    <source>
        <dbReference type="Google" id="ProtNLM"/>
    </source>
</evidence>
<dbReference type="InterPro" id="IPR006767">
    <property type="entry name" value="Cwf19-like_C_dom-2"/>
</dbReference>
<feature type="compositionally biased region" description="Basic and acidic residues" evidence="1">
    <location>
        <begin position="270"/>
        <end position="287"/>
    </location>
</feature>
<reference evidence="4 5" key="1">
    <citation type="submission" date="2013-03" db="EMBL/GenBank/DDBJ databases">
        <title>The Genome Sequence of Phialophora europaea CBS 101466.</title>
        <authorList>
            <consortium name="The Broad Institute Genomics Platform"/>
            <person name="Cuomo C."/>
            <person name="de Hoog S."/>
            <person name="Gorbushina A."/>
            <person name="Walker B."/>
            <person name="Young S.K."/>
            <person name="Zeng Q."/>
            <person name="Gargeya S."/>
            <person name="Fitzgerald M."/>
            <person name="Haas B."/>
            <person name="Abouelleil A."/>
            <person name="Allen A.W."/>
            <person name="Alvarado L."/>
            <person name="Arachchi H.M."/>
            <person name="Berlin A.M."/>
            <person name="Chapman S.B."/>
            <person name="Gainer-Dewar J."/>
            <person name="Goldberg J."/>
            <person name="Griggs A."/>
            <person name="Gujja S."/>
            <person name="Hansen M."/>
            <person name="Howarth C."/>
            <person name="Imamovic A."/>
            <person name="Ireland A."/>
            <person name="Larimer J."/>
            <person name="McCowan C."/>
            <person name="Murphy C."/>
            <person name="Pearson M."/>
            <person name="Poon T.W."/>
            <person name="Priest M."/>
            <person name="Roberts A."/>
            <person name="Saif S."/>
            <person name="Shea T."/>
            <person name="Sisk P."/>
            <person name="Sykes S."/>
            <person name="Wortman J."/>
            <person name="Nusbaum C."/>
            <person name="Birren B."/>
        </authorList>
    </citation>
    <scope>NUCLEOTIDE SEQUENCE [LARGE SCALE GENOMIC DNA]</scope>
    <source>
        <strain evidence="4 5">CBS 101466</strain>
    </source>
</reference>
<protein>
    <recommendedName>
        <fullName evidence="6">Cwf19-like C-terminal domain-containing protein</fullName>
    </recommendedName>
</protein>
<dbReference type="OrthoDB" id="444325at2759"/>
<dbReference type="FunCoup" id="W2RSJ4">
    <property type="interactions" value="1105"/>
</dbReference>
<feature type="domain" description="Cwf19-like C-terminal" evidence="3">
    <location>
        <begin position="291"/>
        <end position="423"/>
    </location>
</feature>
<evidence type="ECO:0000259" key="3">
    <source>
        <dbReference type="Pfam" id="PF04677"/>
    </source>
</evidence>
<dbReference type="PANTHER" id="PTHR12072:SF4">
    <property type="entry name" value="CWF19-LIKE PROTEIN 1"/>
    <property type="match status" value="1"/>
</dbReference>
<evidence type="ECO:0000256" key="1">
    <source>
        <dbReference type="SAM" id="MobiDB-lite"/>
    </source>
</evidence>
<dbReference type="AlphaFoldDB" id="W2RSJ4"/>
<dbReference type="GeneID" id="19972847"/>
<proteinExistence type="predicted"/>
<sequence length="556" mass="61953">MGVAKVLVVGALQGQLQKGLSKINKACDKQALDIALIVGDVFGEGESADAELDTFLSGGITLSRPTYFTVGDRPLPAKVIERLESSDEVVPNLRYLGRKGTLTTSEGIRIISVGGRLIEDEALPVQSLGKYEPRFRDQEAKSLGGAHSAHILLTNQWPANIARLSNIEVPEGVDADAGVQSLARLCQTLQPWYHFSSSPAGAWNRELFKQPQEYGSLEEAKLTRFQSKASVDHGKGWHYAFSIDTSKPPSADEWTEQPFLSGSPPRKRARPAEYDKPSDRDFKERGGGGRRSKRPRINPDDCFMCMGRENFKDYLVVSIADHSIVTVMRGPLPQPKTFPQLSFTGHTMIIPLFHAADEAAHGLRTREEMSKEFTEMNQYRKALNKMIGAKSSGELGAVCYEVNRTGIRHFHWQVVPIQAEKIRRRLVDGAFKLAREKYKHEAFQDCDPDQLLEQRSDFFRVWTWTPSADPVERADQEANGNGGEGGVTTSMFFSIPGNARFSVNFGREVMAGLLQLEDRVNWQDAMLPNEAEERQAEEADAQGLKDDFGDFDTAMQ</sequence>
<dbReference type="Pfam" id="PF04677">
    <property type="entry name" value="CwfJ_C_1"/>
    <property type="match status" value="1"/>
</dbReference>
<gene>
    <name evidence="4" type="ORF">HMPREF1541_05508</name>
</gene>
<dbReference type="Proteomes" id="UP000030752">
    <property type="component" value="Unassembled WGS sequence"/>
</dbReference>
<dbReference type="InterPro" id="IPR036265">
    <property type="entry name" value="HIT-like_sf"/>
</dbReference>
<dbReference type="HOGENOM" id="CLU_019955_3_0_1"/>